<reference evidence="3" key="2">
    <citation type="journal article" date="2018" name="Plant J.">
        <title>The Sorghum bicolor reference genome: improved assembly, gene annotations, a transcriptome atlas, and signatures of genome organization.</title>
        <authorList>
            <person name="McCormick R.F."/>
            <person name="Truong S.K."/>
            <person name="Sreedasyam A."/>
            <person name="Jenkins J."/>
            <person name="Shu S."/>
            <person name="Sims D."/>
            <person name="Kennedy M."/>
            <person name="Amirebrahimi M."/>
            <person name="Weers B.D."/>
            <person name="McKinley B."/>
            <person name="Mattison A."/>
            <person name="Morishige D.T."/>
            <person name="Grimwood J."/>
            <person name="Schmutz J."/>
            <person name="Mullet J.E."/>
        </authorList>
    </citation>
    <scope>NUCLEOTIDE SEQUENCE [LARGE SCALE GENOMIC DNA]</scope>
    <source>
        <strain evidence="3">cv. BTx623</strain>
    </source>
</reference>
<dbReference type="Proteomes" id="UP000000768">
    <property type="component" value="Chromosome 7"/>
</dbReference>
<evidence type="ECO:0000313" key="2">
    <source>
        <dbReference type="EMBL" id="KXG24806.1"/>
    </source>
</evidence>
<dbReference type="AlphaFoldDB" id="A0A1B6PGI4"/>
<feature type="region of interest" description="Disordered" evidence="1">
    <location>
        <begin position="711"/>
        <end position="731"/>
    </location>
</feature>
<proteinExistence type="predicted"/>
<evidence type="ECO:0000313" key="3">
    <source>
        <dbReference type="Proteomes" id="UP000000768"/>
    </source>
</evidence>
<evidence type="ECO:0008006" key="4">
    <source>
        <dbReference type="Google" id="ProtNLM"/>
    </source>
</evidence>
<accession>A0A1B6PGI4</accession>
<dbReference type="EMBL" id="CM000766">
    <property type="protein sequence ID" value="KXG24806.1"/>
    <property type="molecule type" value="Genomic_DNA"/>
</dbReference>
<reference evidence="2 3" key="1">
    <citation type="journal article" date="2009" name="Nature">
        <title>The Sorghum bicolor genome and the diversification of grasses.</title>
        <authorList>
            <person name="Paterson A.H."/>
            <person name="Bowers J.E."/>
            <person name="Bruggmann R."/>
            <person name="Dubchak I."/>
            <person name="Grimwood J."/>
            <person name="Gundlach H."/>
            <person name="Haberer G."/>
            <person name="Hellsten U."/>
            <person name="Mitros T."/>
            <person name="Poliakov A."/>
            <person name="Schmutz J."/>
            <person name="Spannagl M."/>
            <person name="Tang H."/>
            <person name="Wang X."/>
            <person name="Wicker T."/>
            <person name="Bharti A.K."/>
            <person name="Chapman J."/>
            <person name="Feltus F.A."/>
            <person name="Gowik U."/>
            <person name="Grigoriev I.V."/>
            <person name="Lyons E."/>
            <person name="Maher C.A."/>
            <person name="Martis M."/>
            <person name="Narechania A."/>
            <person name="Otillar R.P."/>
            <person name="Penning B.W."/>
            <person name="Salamov A.A."/>
            <person name="Wang Y."/>
            <person name="Zhang L."/>
            <person name="Carpita N.C."/>
            <person name="Freeling M."/>
            <person name="Gingle A.R."/>
            <person name="Hash C.T."/>
            <person name="Keller B."/>
            <person name="Klein P."/>
            <person name="Kresovich S."/>
            <person name="McCann M.C."/>
            <person name="Ming R."/>
            <person name="Peterson D.G."/>
            <person name="Mehboob-ur-Rahman"/>
            <person name="Ware D."/>
            <person name="Westhoff P."/>
            <person name="Mayer K.F."/>
            <person name="Messing J."/>
            <person name="Rokhsar D.S."/>
        </authorList>
    </citation>
    <scope>NUCLEOTIDE SEQUENCE [LARGE SCALE GENOMIC DNA]</scope>
    <source>
        <strain evidence="3">cv. BTx623</strain>
    </source>
</reference>
<dbReference type="Gramene" id="KXG24806">
    <property type="protein sequence ID" value="KXG24806"/>
    <property type="gene ID" value="SORBI_3007G088500"/>
</dbReference>
<dbReference type="PANTHER" id="PTHR34835">
    <property type="entry name" value="OS07G0283600 PROTEIN-RELATED"/>
    <property type="match status" value="1"/>
</dbReference>
<evidence type="ECO:0000256" key="1">
    <source>
        <dbReference type="SAM" id="MobiDB-lite"/>
    </source>
</evidence>
<sequence>MAKTPSTVNGSGGSTSNRSAFTKALQHVRRKLGINLAQNTTINASSPRSSGVSNKARKSRKGTVYTRSSAGMTSDIFSSIEDETRLQLIKDMGFQGFKYLNIHKSNKDFAAWLLSKFDPVRCTLLSGTRSEIKLTESDVNLILGIPCEGKPIVPATHQEVVIMKKYICNVFGKESFEQITLPFLTGILYKKPESPMSVGEAIKFKTALIMVLVTIFLGPVSLNNHISTRYMTALVDIDNVQNYNWSKFVIDELKVAADSLHNKLKNGKSAGYINGCIILLQIFYLDNLENGNSTPEHSCFPRIRSYDDKIMDEFIKKDMILQNRFPFPSFGKLKLRDRRQVCYSNNTFASQVEIEEVVHHGATRKPTSTFGGIDPPSFDLGLSQLDNDNTMGLSLYRFESIQKDVHHGLTPKPTFSIGGIDPPSFDLGLSQLDNNNTLGELTPANLVQGNLEAQFDTVADQAVVPETPPDQQGVANTETMMNSASFSSPHSILKHVTEARITLRNEQLVTKYLPKSKKTIIGEPADLLVNLPARIVKPSTMVKSPFLCKPQSYTRNESKALDDLFQHTTSIQDKNALKKLWVHISNPVPMKLHLSHLQHTLKTNDPMDEDTFNLAVQALYEDELHTFGSTNFVGWRHFLNQDFAMYAIAADGHWNPTYHIHLFTDPSIIPYNVSSCRLAAVHLGKGCYNVLEDHISRTTYMEDGIVRQRGHRSPGYGLPHRTSHNDGDGVHGLLKCPGHQNDLH</sequence>
<gene>
    <name evidence="2" type="ORF">SORBI_3007G088500</name>
</gene>
<dbReference type="FunCoup" id="A0A1B6PGI4">
    <property type="interactions" value="131"/>
</dbReference>
<protein>
    <recommendedName>
        <fullName evidence="4">Aminotransferase-like plant mobile domain-containing protein</fullName>
    </recommendedName>
</protein>
<dbReference type="OMA" id="IEDANMV"/>
<feature type="compositionally biased region" description="Polar residues" evidence="1">
    <location>
        <begin position="42"/>
        <end position="53"/>
    </location>
</feature>
<organism evidence="2 3">
    <name type="scientific">Sorghum bicolor</name>
    <name type="common">Sorghum</name>
    <name type="synonym">Sorghum vulgare</name>
    <dbReference type="NCBI Taxonomy" id="4558"/>
    <lineage>
        <taxon>Eukaryota</taxon>
        <taxon>Viridiplantae</taxon>
        <taxon>Streptophyta</taxon>
        <taxon>Embryophyta</taxon>
        <taxon>Tracheophyta</taxon>
        <taxon>Spermatophyta</taxon>
        <taxon>Magnoliopsida</taxon>
        <taxon>Liliopsida</taxon>
        <taxon>Poales</taxon>
        <taxon>Poaceae</taxon>
        <taxon>PACMAD clade</taxon>
        <taxon>Panicoideae</taxon>
        <taxon>Andropogonodae</taxon>
        <taxon>Andropogoneae</taxon>
        <taxon>Sorghinae</taxon>
        <taxon>Sorghum</taxon>
    </lineage>
</organism>
<dbReference type="InParanoid" id="A0A1B6PGI4"/>
<name>A0A1B6PGI4_SORBI</name>
<dbReference type="PANTHER" id="PTHR34835:SF61">
    <property type="entry name" value="OS04G0133200 PROTEIN"/>
    <property type="match status" value="1"/>
</dbReference>
<keyword evidence="3" id="KW-1185">Reference proteome</keyword>
<dbReference type="eggNOG" id="ENOG502R40B">
    <property type="taxonomic scope" value="Eukaryota"/>
</dbReference>
<feature type="region of interest" description="Disordered" evidence="1">
    <location>
        <begin position="42"/>
        <end position="66"/>
    </location>
</feature>